<name>A0A4T0WX36_9ASCO</name>
<accession>A0A4T0WX36</accession>
<gene>
    <name evidence="1" type="ORF">CANINC_004541</name>
</gene>
<sequence>MTNLEELIQRLSLHQEPGKIGLVIDSSDAFFDQVAQDIIPGIPTYTAEVDKLARTLINISDDNEREENQIEFITVLSIIRTINQIDALLNESLTSDSARKLNSLLLSFTSLLKYHFQLPVQHNNYGLKNFGRLLACDKYNMIALFVKYMKECYAIFGEVNKVESLEKTLCLVSILCCFNSDLLEYMRSYYTDVNNVQELSRILKFASLPPITKSSIPSLFSIMLRFRSMILLEDSALVNDNKSSNLLNILFYSSFQKSFLNHMIISFNKCQDVLQENTDCEKMFEIASDICINPTTLDYLTLLLTSNTSSFYTLDEIAKQEDEGKQKSADIATFLLLKVSKTYLLYYNIFKAPSNELLEYILEYNNTAYASILGLNNTNKLCEISISSLVPIFEFYDQNLKLDYTKERDFLVIFNLALLNLDLNLESEEDFMNLNSLLVDVGCSKSVHALLDIIETILCIVINKMKFNTNYLSKIPPSFADVLGLDAIPPVYRSDLSFINNIDLQIDNFGVTFKLLRDLDNYSIIKESKSLELLEHALLLTISAKSKVYKFLKDLNNTYNVLRAPDLFNDENKQPEYTLNSFKQGVSTKIASFKSSKSLSYKLLNSSISLCSISNLCLLTLSENYKTLKDSEGVMDNSLSRYLSEFTFDFSVSLILIYQEFGLLTLFKNIRDLNYGNLNLITPTSSLIAKLFQSKSDTKDSVPAQSIEFSNLDLVTDILRKSVLASNLLRQFVEILDNGQSKPFKSLNKFLKVNPSTLKPSKISKGTVTLDINYYTNVLY</sequence>
<dbReference type="EMBL" id="SELW01000657">
    <property type="protein sequence ID" value="TID14870.1"/>
    <property type="molecule type" value="Genomic_DNA"/>
</dbReference>
<protein>
    <submittedName>
        <fullName evidence="1">Uncharacterized protein</fullName>
    </submittedName>
</protein>
<dbReference type="OrthoDB" id="3990582at2759"/>
<comment type="caution">
    <text evidence="1">The sequence shown here is derived from an EMBL/GenBank/DDBJ whole genome shotgun (WGS) entry which is preliminary data.</text>
</comment>
<proteinExistence type="predicted"/>
<dbReference type="AlphaFoldDB" id="A0A4T0WX36"/>
<evidence type="ECO:0000313" key="1">
    <source>
        <dbReference type="EMBL" id="TID14870.1"/>
    </source>
</evidence>
<reference evidence="1 2" key="1">
    <citation type="journal article" date="2019" name="Front. Genet.">
        <title>Whole-Genome Sequencing of the Opportunistic Yeast Pathogen Candida inconspicua Uncovers Its Hybrid Origin.</title>
        <authorList>
            <person name="Mixao V."/>
            <person name="Hansen A.P."/>
            <person name="Saus E."/>
            <person name="Boekhout T."/>
            <person name="Lass-Florl C."/>
            <person name="Gabaldon T."/>
        </authorList>
    </citation>
    <scope>NUCLEOTIDE SEQUENCE [LARGE SCALE GENOMIC DNA]</scope>
    <source>
        <strain evidence="1 2">CBS 180</strain>
    </source>
</reference>
<dbReference type="Proteomes" id="UP000307173">
    <property type="component" value="Unassembled WGS sequence"/>
</dbReference>
<keyword evidence="2" id="KW-1185">Reference proteome</keyword>
<organism evidence="1 2">
    <name type="scientific">Pichia inconspicua</name>
    <dbReference type="NCBI Taxonomy" id="52247"/>
    <lineage>
        <taxon>Eukaryota</taxon>
        <taxon>Fungi</taxon>
        <taxon>Dikarya</taxon>
        <taxon>Ascomycota</taxon>
        <taxon>Saccharomycotina</taxon>
        <taxon>Pichiomycetes</taxon>
        <taxon>Pichiales</taxon>
        <taxon>Pichiaceae</taxon>
        <taxon>Pichia</taxon>
    </lineage>
</organism>
<evidence type="ECO:0000313" key="2">
    <source>
        <dbReference type="Proteomes" id="UP000307173"/>
    </source>
</evidence>